<evidence type="ECO:0000313" key="1">
    <source>
        <dbReference type="EMBL" id="KAK4420962.1"/>
    </source>
</evidence>
<gene>
    <name evidence="1" type="ORF">Salat_2046700</name>
</gene>
<reference evidence="1" key="2">
    <citation type="journal article" date="2024" name="Plant">
        <title>Genomic evolution and insights into agronomic trait innovations of Sesamum species.</title>
        <authorList>
            <person name="Miao H."/>
            <person name="Wang L."/>
            <person name="Qu L."/>
            <person name="Liu H."/>
            <person name="Sun Y."/>
            <person name="Le M."/>
            <person name="Wang Q."/>
            <person name="Wei S."/>
            <person name="Zheng Y."/>
            <person name="Lin W."/>
            <person name="Duan Y."/>
            <person name="Cao H."/>
            <person name="Xiong S."/>
            <person name="Wang X."/>
            <person name="Wei L."/>
            <person name="Li C."/>
            <person name="Ma Q."/>
            <person name="Ju M."/>
            <person name="Zhao R."/>
            <person name="Li G."/>
            <person name="Mu C."/>
            <person name="Tian Q."/>
            <person name="Mei H."/>
            <person name="Zhang T."/>
            <person name="Gao T."/>
            <person name="Zhang H."/>
        </authorList>
    </citation>
    <scope>NUCLEOTIDE SEQUENCE</scope>
    <source>
        <strain evidence="1">3651</strain>
    </source>
</reference>
<reference evidence="1" key="1">
    <citation type="submission" date="2020-06" db="EMBL/GenBank/DDBJ databases">
        <authorList>
            <person name="Li T."/>
            <person name="Hu X."/>
            <person name="Zhang T."/>
            <person name="Song X."/>
            <person name="Zhang H."/>
            <person name="Dai N."/>
            <person name="Sheng W."/>
            <person name="Hou X."/>
            <person name="Wei L."/>
        </authorList>
    </citation>
    <scope>NUCLEOTIDE SEQUENCE</scope>
    <source>
        <strain evidence="1">3651</strain>
        <tissue evidence="1">Leaf</tissue>
    </source>
</reference>
<keyword evidence="2" id="KW-1185">Reference proteome</keyword>
<comment type="caution">
    <text evidence="1">The sequence shown here is derived from an EMBL/GenBank/DDBJ whole genome shotgun (WGS) entry which is preliminary data.</text>
</comment>
<organism evidence="1 2">
    <name type="scientific">Sesamum alatum</name>
    <dbReference type="NCBI Taxonomy" id="300844"/>
    <lineage>
        <taxon>Eukaryota</taxon>
        <taxon>Viridiplantae</taxon>
        <taxon>Streptophyta</taxon>
        <taxon>Embryophyta</taxon>
        <taxon>Tracheophyta</taxon>
        <taxon>Spermatophyta</taxon>
        <taxon>Magnoliopsida</taxon>
        <taxon>eudicotyledons</taxon>
        <taxon>Gunneridae</taxon>
        <taxon>Pentapetalae</taxon>
        <taxon>asterids</taxon>
        <taxon>lamiids</taxon>
        <taxon>Lamiales</taxon>
        <taxon>Pedaliaceae</taxon>
        <taxon>Sesamum</taxon>
    </lineage>
</organism>
<dbReference type="AlphaFoldDB" id="A0AAE2CG86"/>
<proteinExistence type="predicted"/>
<protein>
    <submittedName>
        <fullName evidence="1">Uncharacterized protein</fullName>
    </submittedName>
</protein>
<sequence>MADFQYDRRIIWPGLARNTGGVTVVRMSQRIAGTSSGALEPHIVFNYLGGKHANKLWRRQGICCEDWMRHIAKHLDPSQFGWFLVVCWSLWTSRNAKLMEGTQDDPLSVIKTSKEVHNCIWKRM</sequence>
<accession>A0AAE2CG86</accession>
<evidence type="ECO:0000313" key="2">
    <source>
        <dbReference type="Proteomes" id="UP001293254"/>
    </source>
</evidence>
<dbReference type="Proteomes" id="UP001293254">
    <property type="component" value="Unassembled WGS sequence"/>
</dbReference>
<dbReference type="EMBL" id="JACGWO010000008">
    <property type="protein sequence ID" value="KAK4420962.1"/>
    <property type="molecule type" value="Genomic_DNA"/>
</dbReference>
<name>A0AAE2CG86_9LAMI</name>